<evidence type="ECO:0000313" key="3">
    <source>
        <dbReference type="Proteomes" id="UP001079535"/>
    </source>
</evidence>
<comment type="caution">
    <text evidence="2">The sequence shown here is derived from an EMBL/GenBank/DDBJ whole genome shotgun (WGS) entry which is preliminary data.</text>
</comment>
<feature type="domain" description="HTH cro/C1-type" evidence="1">
    <location>
        <begin position="7"/>
        <end position="62"/>
    </location>
</feature>
<dbReference type="Gene3D" id="1.10.260.40">
    <property type="entry name" value="lambda repressor-like DNA-binding domains"/>
    <property type="match status" value="1"/>
</dbReference>
<name>A0A9Q4F1S1_MEDGN</name>
<sequence length="127" mass="14644">MNISERIRILRKEYLHITQEALGEPLGLSRANIANIEAGRIAVTDRVISSICREFSVDEEWLRNGTGEPFIQVTPYEKAYNRFGYIMENSSPSKKAALSVLLELLYSVPDDQWDMIMEQYNEIKKES</sequence>
<gene>
    <name evidence="2" type="ORF">OZZ17_11815</name>
</gene>
<reference evidence="2" key="1">
    <citation type="submission" date="2022-11" db="EMBL/GenBank/DDBJ databases">
        <title>Temperate bacteriophages infecting mucin-degrading bacterium Ruminococcus gnavus from the human gut.</title>
        <authorList>
            <person name="Buttimer C."/>
        </authorList>
    </citation>
    <scope>NUCLEOTIDE SEQUENCE</scope>
    <source>
        <strain evidence="2">CCUG 49994</strain>
    </source>
</reference>
<dbReference type="GO" id="GO:0003677">
    <property type="term" value="F:DNA binding"/>
    <property type="evidence" value="ECO:0007669"/>
    <property type="project" value="InterPro"/>
</dbReference>
<organism evidence="2 3">
    <name type="scientific">Mediterraneibacter gnavus</name>
    <name type="common">Ruminococcus gnavus</name>
    <dbReference type="NCBI Taxonomy" id="33038"/>
    <lineage>
        <taxon>Bacteria</taxon>
        <taxon>Bacillati</taxon>
        <taxon>Bacillota</taxon>
        <taxon>Clostridia</taxon>
        <taxon>Lachnospirales</taxon>
        <taxon>Lachnospiraceae</taxon>
        <taxon>Mediterraneibacter</taxon>
    </lineage>
</organism>
<dbReference type="InterPro" id="IPR010982">
    <property type="entry name" value="Lambda_DNA-bd_dom_sf"/>
</dbReference>
<dbReference type="RefSeq" id="WP_268803627.1">
    <property type="nucleotide sequence ID" value="NZ_JAPRAY010000015.1"/>
</dbReference>
<dbReference type="SMART" id="SM00530">
    <property type="entry name" value="HTH_XRE"/>
    <property type="match status" value="1"/>
</dbReference>
<dbReference type="Proteomes" id="UP001079535">
    <property type="component" value="Unassembled WGS sequence"/>
</dbReference>
<accession>A0A9Q4F1S1</accession>
<evidence type="ECO:0000313" key="2">
    <source>
        <dbReference type="EMBL" id="MCZ0668219.1"/>
    </source>
</evidence>
<dbReference type="EMBL" id="JAPRAY010000015">
    <property type="protein sequence ID" value="MCZ0668219.1"/>
    <property type="molecule type" value="Genomic_DNA"/>
</dbReference>
<protein>
    <submittedName>
        <fullName evidence="2">Helix-turn-helix transcriptional regulator</fullName>
    </submittedName>
</protein>
<dbReference type="AlphaFoldDB" id="A0A9Q4F1S1"/>
<proteinExistence type="predicted"/>
<dbReference type="SUPFAM" id="SSF47413">
    <property type="entry name" value="lambda repressor-like DNA-binding domains"/>
    <property type="match status" value="1"/>
</dbReference>
<dbReference type="Pfam" id="PF01381">
    <property type="entry name" value="HTH_3"/>
    <property type="match status" value="1"/>
</dbReference>
<dbReference type="PROSITE" id="PS50943">
    <property type="entry name" value="HTH_CROC1"/>
    <property type="match status" value="1"/>
</dbReference>
<dbReference type="InterPro" id="IPR001387">
    <property type="entry name" value="Cro/C1-type_HTH"/>
</dbReference>
<evidence type="ECO:0000259" key="1">
    <source>
        <dbReference type="PROSITE" id="PS50943"/>
    </source>
</evidence>
<dbReference type="CDD" id="cd00093">
    <property type="entry name" value="HTH_XRE"/>
    <property type="match status" value="1"/>
</dbReference>